<reference evidence="1 2" key="1">
    <citation type="journal article" date="2022" name="Genome Biol. Evol.">
        <title>The Spruce Budworm Genome: Reconstructing the Evolutionary History of Antifreeze Proteins.</title>
        <authorList>
            <person name="Beliveau C."/>
            <person name="Gagne P."/>
            <person name="Picq S."/>
            <person name="Vernygora O."/>
            <person name="Keeling C.I."/>
            <person name="Pinkney K."/>
            <person name="Doucet D."/>
            <person name="Wen F."/>
            <person name="Johnston J.S."/>
            <person name="Maaroufi H."/>
            <person name="Boyle B."/>
            <person name="Laroche J."/>
            <person name="Dewar K."/>
            <person name="Juretic N."/>
            <person name="Blackburn G."/>
            <person name="Nisole A."/>
            <person name="Brunet B."/>
            <person name="Brandao M."/>
            <person name="Lumley L."/>
            <person name="Duan J."/>
            <person name="Quan G."/>
            <person name="Lucarotti C.J."/>
            <person name="Roe A.D."/>
            <person name="Sperling F.A.H."/>
            <person name="Levesque R.C."/>
            <person name="Cusson M."/>
        </authorList>
    </citation>
    <scope>NUCLEOTIDE SEQUENCE [LARGE SCALE GENOMIC DNA]</scope>
    <source>
        <strain evidence="1">Glfc:IPQL:Cfum</strain>
    </source>
</reference>
<keyword evidence="2" id="KW-1185">Reference proteome</keyword>
<protein>
    <submittedName>
        <fullName evidence="1">Uncharacterized protein</fullName>
    </submittedName>
</protein>
<organism evidence="1 2">
    <name type="scientific">Choristoneura fumiferana</name>
    <name type="common">Spruce budworm moth</name>
    <name type="synonym">Archips fumiferana</name>
    <dbReference type="NCBI Taxonomy" id="7141"/>
    <lineage>
        <taxon>Eukaryota</taxon>
        <taxon>Metazoa</taxon>
        <taxon>Ecdysozoa</taxon>
        <taxon>Arthropoda</taxon>
        <taxon>Hexapoda</taxon>
        <taxon>Insecta</taxon>
        <taxon>Pterygota</taxon>
        <taxon>Neoptera</taxon>
        <taxon>Endopterygota</taxon>
        <taxon>Lepidoptera</taxon>
        <taxon>Glossata</taxon>
        <taxon>Ditrysia</taxon>
        <taxon>Tortricoidea</taxon>
        <taxon>Tortricidae</taxon>
        <taxon>Tortricinae</taxon>
        <taxon>Choristoneura</taxon>
    </lineage>
</organism>
<proteinExistence type="predicted"/>
<name>A0ACC0KKP7_CHOFU</name>
<sequence length="145" mass="16632">MIDVKTKIHSFFIFNSSFGPKEGEVVRIPYTTKALSAIGESRGDVIEPSVMYDLLISAYRLFRMFVGPFQDISPDEIYTTCDKFFGPYIASKNLTNDISDVIQGISYLPLDKNSFFKVLCFIDLVEVTYPDFKCVSFVYNEQLIW</sequence>
<evidence type="ECO:0000313" key="1">
    <source>
        <dbReference type="EMBL" id="KAI8436845.1"/>
    </source>
</evidence>
<dbReference type="Proteomes" id="UP001064048">
    <property type="component" value="Chromosome 17"/>
</dbReference>
<comment type="caution">
    <text evidence="1">The sequence shown here is derived from an EMBL/GenBank/DDBJ whole genome shotgun (WGS) entry which is preliminary data.</text>
</comment>
<dbReference type="EMBL" id="CM046117">
    <property type="protein sequence ID" value="KAI8436845.1"/>
    <property type="molecule type" value="Genomic_DNA"/>
</dbReference>
<evidence type="ECO:0000313" key="2">
    <source>
        <dbReference type="Proteomes" id="UP001064048"/>
    </source>
</evidence>
<gene>
    <name evidence="1" type="ORF">MSG28_010299</name>
</gene>
<accession>A0ACC0KKP7</accession>